<gene>
    <name evidence="3" type="ORF">MW046_12455</name>
</gene>
<feature type="transmembrane region" description="Helical" evidence="1">
    <location>
        <begin position="210"/>
        <end position="225"/>
    </location>
</feature>
<feature type="transmembrane region" description="Helical" evidence="1">
    <location>
        <begin position="32"/>
        <end position="56"/>
    </location>
</feature>
<keyword evidence="4" id="KW-1185">Reference proteome</keyword>
<feature type="transmembrane region" description="Helical" evidence="1">
    <location>
        <begin position="827"/>
        <end position="846"/>
    </location>
</feature>
<sequence length="901" mass="96072">MSVDTSKADDISDEEQEEILQEIEHRRTLRGVALVVITLIAIAFSAFQMWIAARGYRFGVAFPFVGEFQIASLQQLQVNAIHVTFALVLGFLLFPSSQGDGFVSRRLGTVAPAVSDQFGADHPLAQLTDRLARGVRWAAVDSSLTRITPIDILLAVLSLLPAHYIVTEFDEIRRLPIFGIHAARPIQEVYPVLEPIVTTVAAVGLPLDEISYAYLLGILGILLVLEATRRALGALLMTLVGLFIVYARWGYHIPRDSVLGALSIPVESWGDIVYNLWYTTEAGVFSTPVSVSVRFIYIFILFGAFLEMSGAGKWFIDLAYSLTGTRKGGPAKASVVSSGFMGMLSGSSIANTVTTGAFTIPLMKRSGYSPEFSGAVESSSSSGGQVLPPVMGAAAFLIVEFTGTPYPDVIVAATLPALAFFFGMWVMVHFEAGNGDIGGLSRVDLPDPRKHFRQGWFYLLPLVLLLYFLIVARFSINRAGWYTIVAVIALISLLAAYEERTRLPLVGGIVGLALAQCVAYTVYGTGLLTAGEILLGIADPPGGLSFSAGAYAAVSDLGTITILVSVLVLLVWPQRDAPLLELDEQVDATAQASAEQIGRPSLADTTLYRFGTFIFRSMESGARTATTVVIAVAAAGVIPGVISVSGLGPNLNALILTVSGESFLLLLLLSGIAAIIFGMGMPTTVMYIILIAMLGPTLEAFGIPALGAHLYILYFGLMADVTPPVAVAAFAGAGVAKADEFATATKAFLLSLNKILVPFAFVFSPGILLLRQTDNGARVLTASDVTSLSYFVPEVVIPILGMFLGVYALGVTIIGHQYASIDRFERVAYAIASILLMVPDLSLLVADELLGLFGLPGPVTAFYMTGGLRLVGLIMLALLSFRNRSRVPDEEPKNTPAPGDA</sequence>
<feature type="transmembrane region" description="Helical" evidence="1">
    <location>
        <begin position="550"/>
        <end position="572"/>
    </location>
</feature>
<reference evidence="3" key="1">
    <citation type="submission" date="2022-04" db="EMBL/GenBank/DDBJ databases">
        <title>Halocatena sp. nov., isolated from a salt lake.</title>
        <authorList>
            <person name="Cui H.-L."/>
        </authorList>
    </citation>
    <scope>NUCLEOTIDE SEQUENCE</scope>
    <source>
        <strain evidence="3">AD-1</strain>
    </source>
</reference>
<feature type="transmembrane region" description="Helical" evidence="1">
    <location>
        <begin position="509"/>
        <end position="530"/>
    </location>
</feature>
<dbReference type="AlphaFoldDB" id="A0A8U0A1L8"/>
<dbReference type="RefSeq" id="WP_247993427.1">
    <property type="nucleotide sequence ID" value="NZ_CP096019.1"/>
</dbReference>
<protein>
    <submittedName>
        <fullName evidence="3">TRAP transporter fused permease subunit</fullName>
    </submittedName>
</protein>
<feature type="transmembrane region" description="Helical" evidence="1">
    <location>
        <begin position="653"/>
        <end position="677"/>
    </location>
</feature>
<feature type="transmembrane region" description="Helical" evidence="1">
    <location>
        <begin position="76"/>
        <end position="96"/>
    </location>
</feature>
<keyword evidence="1" id="KW-0812">Transmembrane</keyword>
<dbReference type="PANTHER" id="PTHR43849:SF2">
    <property type="entry name" value="BLL3936 PROTEIN"/>
    <property type="match status" value="1"/>
</dbReference>
<keyword evidence="1" id="KW-0472">Membrane</keyword>
<feature type="transmembrane region" description="Helical" evidence="1">
    <location>
        <begin position="232"/>
        <end position="249"/>
    </location>
</feature>
<feature type="domain" description="TRAP C4-dicarboxylate transport system permease DctM subunit" evidence="2">
    <location>
        <begin position="219"/>
        <end position="537"/>
    </location>
</feature>
<dbReference type="PANTHER" id="PTHR43849">
    <property type="entry name" value="BLL3936 PROTEIN"/>
    <property type="match status" value="1"/>
</dbReference>
<dbReference type="EMBL" id="CP096019">
    <property type="protein sequence ID" value="UPM42756.1"/>
    <property type="molecule type" value="Genomic_DNA"/>
</dbReference>
<name>A0A8U0A1L8_9EURY</name>
<feature type="domain" description="TRAP C4-dicarboxylate transport system permease DctM subunit" evidence="2">
    <location>
        <begin position="614"/>
        <end position="770"/>
    </location>
</feature>
<feature type="transmembrane region" description="Helical" evidence="1">
    <location>
        <begin position="147"/>
        <end position="166"/>
    </location>
</feature>
<feature type="transmembrane region" description="Helical" evidence="1">
    <location>
        <begin position="625"/>
        <end position="647"/>
    </location>
</feature>
<dbReference type="InterPro" id="IPR011853">
    <property type="entry name" value="TRAP_DctM-Dct_fused"/>
</dbReference>
<proteinExistence type="predicted"/>
<dbReference type="GeneID" id="71928872"/>
<evidence type="ECO:0000313" key="4">
    <source>
        <dbReference type="Proteomes" id="UP000831768"/>
    </source>
</evidence>
<dbReference type="KEGG" id="haad:MW046_12455"/>
<organism evidence="3 4">
    <name type="scientific">Halocatena salina</name>
    <dbReference type="NCBI Taxonomy" id="2934340"/>
    <lineage>
        <taxon>Archaea</taxon>
        <taxon>Methanobacteriati</taxon>
        <taxon>Methanobacteriota</taxon>
        <taxon>Stenosarchaea group</taxon>
        <taxon>Halobacteria</taxon>
        <taxon>Halobacteriales</taxon>
        <taxon>Natronomonadaceae</taxon>
        <taxon>Halocatena</taxon>
    </lineage>
</organism>
<accession>A0A8U0A1L8</accession>
<feature type="transmembrane region" description="Helical" evidence="1">
    <location>
        <begin position="480"/>
        <end position="497"/>
    </location>
</feature>
<dbReference type="Pfam" id="PF06808">
    <property type="entry name" value="DctM"/>
    <property type="match status" value="2"/>
</dbReference>
<keyword evidence="1" id="KW-1133">Transmembrane helix</keyword>
<feature type="transmembrane region" description="Helical" evidence="1">
    <location>
        <begin position="409"/>
        <end position="428"/>
    </location>
</feature>
<dbReference type="NCBIfam" id="TIGR02123">
    <property type="entry name" value="TRAP_fused"/>
    <property type="match status" value="1"/>
</dbReference>
<feature type="transmembrane region" description="Helical" evidence="1">
    <location>
        <begin position="295"/>
        <end position="316"/>
    </location>
</feature>
<dbReference type="Proteomes" id="UP000831768">
    <property type="component" value="Chromosome"/>
</dbReference>
<feature type="transmembrane region" description="Helical" evidence="1">
    <location>
        <begin position="684"/>
        <end position="706"/>
    </location>
</feature>
<dbReference type="InterPro" id="IPR010656">
    <property type="entry name" value="DctM"/>
</dbReference>
<feature type="transmembrane region" description="Helical" evidence="1">
    <location>
        <begin position="861"/>
        <end position="881"/>
    </location>
</feature>
<evidence type="ECO:0000313" key="3">
    <source>
        <dbReference type="EMBL" id="UPM42756.1"/>
    </source>
</evidence>
<feature type="transmembrane region" description="Helical" evidence="1">
    <location>
        <begin position="747"/>
        <end position="770"/>
    </location>
</feature>
<feature type="transmembrane region" description="Helical" evidence="1">
    <location>
        <begin position="790"/>
        <end position="815"/>
    </location>
</feature>
<feature type="transmembrane region" description="Helical" evidence="1">
    <location>
        <begin position="712"/>
        <end position="735"/>
    </location>
</feature>
<evidence type="ECO:0000259" key="2">
    <source>
        <dbReference type="Pfam" id="PF06808"/>
    </source>
</evidence>
<feature type="transmembrane region" description="Helical" evidence="1">
    <location>
        <begin position="456"/>
        <end position="474"/>
    </location>
</feature>
<evidence type="ECO:0000256" key="1">
    <source>
        <dbReference type="SAM" id="Phobius"/>
    </source>
</evidence>